<organism evidence="3 4">
    <name type="scientific">Bordetella flabilis</name>
    <dbReference type="NCBI Taxonomy" id="463014"/>
    <lineage>
        <taxon>Bacteria</taxon>
        <taxon>Pseudomonadati</taxon>
        <taxon>Pseudomonadota</taxon>
        <taxon>Betaproteobacteria</taxon>
        <taxon>Burkholderiales</taxon>
        <taxon>Alcaligenaceae</taxon>
        <taxon>Bordetella</taxon>
    </lineage>
</organism>
<feature type="transmembrane region" description="Helical" evidence="2">
    <location>
        <begin position="70"/>
        <end position="91"/>
    </location>
</feature>
<keyword evidence="2" id="KW-0472">Membrane</keyword>
<evidence type="ECO:0000256" key="2">
    <source>
        <dbReference type="SAM" id="Phobius"/>
    </source>
</evidence>
<keyword evidence="3" id="KW-0614">Plasmid</keyword>
<evidence type="ECO:0000256" key="1">
    <source>
        <dbReference type="SAM" id="MobiDB-lite"/>
    </source>
</evidence>
<proteinExistence type="predicted"/>
<dbReference type="Pfam" id="PF11393">
    <property type="entry name" value="T4BSS_DotI_IcmL"/>
    <property type="match status" value="1"/>
</dbReference>
<accession>A0A193GL52</accession>
<keyword evidence="2" id="KW-0812">Transmembrane</keyword>
<protein>
    <submittedName>
        <fullName evidence="3">Type IV secretion protein DotI</fullName>
    </submittedName>
</protein>
<dbReference type="Proteomes" id="UP000091926">
    <property type="component" value="Plasmid unnamed1"/>
</dbReference>
<feature type="compositionally biased region" description="Basic and acidic residues" evidence="1">
    <location>
        <begin position="1"/>
        <end position="10"/>
    </location>
</feature>
<reference evidence="3 4" key="1">
    <citation type="submission" date="2016-06" db="EMBL/GenBank/DDBJ databases">
        <title>Complete genome sequences of Bordetella bronchialis and Bordetella flabilis.</title>
        <authorList>
            <person name="LiPuma J.J."/>
            <person name="Spilker T."/>
        </authorList>
    </citation>
    <scope>NUCLEOTIDE SEQUENCE [LARGE SCALE GENOMIC DNA]</scope>
    <source>
        <strain evidence="3 4">AU10664</strain>
        <plasmid evidence="3 4">unnamed1</plasmid>
    </source>
</reference>
<evidence type="ECO:0000313" key="4">
    <source>
        <dbReference type="Proteomes" id="UP000091926"/>
    </source>
</evidence>
<geneLocation type="plasmid" evidence="3 4">
    <name>unnamed1</name>
</geneLocation>
<feature type="region of interest" description="Disordered" evidence="1">
    <location>
        <begin position="1"/>
        <end position="31"/>
    </location>
</feature>
<dbReference type="KEGG" id="bfz:BAU07_26200"/>
<evidence type="ECO:0000313" key="3">
    <source>
        <dbReference type="EMBL" id="ANN80822.1"/>
    </source>
</evidence>
<dbReference type="AlphaFoldDB" id="A0A193GL52"/>
<dbReference type="InterPro" id="IPR021055">
    <property type="entry name" value="T4BSS_IcmL/DotI"/>
</dbReference>
<feature type="compositionally biased region" description="Basic and acidic residues" evidence="1">
    <location>
        <begin position="19"/>
        <end position="31"/>
    </location>
</feature>
<name>A0A193GL52_9BORD</name>
<dbReference type="CDD" id="cd16385">
    <property type="entry name" value="IcmL"/>
    <property type="match status" value="1"/>
</dbReference>
<gene>
    <name evidence="3" type="ORF">BAU07_26200</name>
</gene>
<sequence>MSWMEPRRDSPMFGKKKTRVDQKTDGAGSEDRLLQLASDTTPGEAPSVLREVSRLQLEVVHLKRRNLRVWGTNLVLAGGLVIVIAGTLYAFPKYRYIPTTDNRAICEVTPESTPRVSGADVTNFAKDAVLNSYSYDYVNYRSLINEAAARWYTEAGRRAFMEGLDSSGNLRRVIDGRLILRSMATRTPQLEEMSPATGIPQSWTVVVPIAIEFYVGGSEKPLSRQEFRASVKVVRIQASAANQKGIAVESVVLKPPRN</sequence>
<keyword evidence="4" id="KW-1185">Reference proteome</keyword>
<dbReference type="EMBL" id="CP016173">
    <property type="protein sequence ID" value="ANN80822.1"/>
    <property type="molecule type" value="Genomic_DNA"/>
</dbReference>
<keyword evidence="2" id="KW-1133">Transmembrane helix</keyword>